<organism evidence="3">
    <name type="scientific">Graphocephala atropunctata</name>
    <dbReference type="NCBI Taxonomy" id="36148"/>
    <lineage>
        <taxon>Eukaryota</taxon>
        <taxon>Metazoa</taxon>
        <taxon>Ecdysozoa</taxon>
        <taxon>Arthropoda</taxon>
        <taxon>Hexapoda</taxon>
        <taxon>Insecta</taxon>
        <taxon>Pterygota</taxon>
        <taxon>Neoptera</taxon>
        <taxon>Paraneoptera</taxon>
        <taxon>Hemiptera</taxon>
        <taxon>Auchenorrhyncha</taxon>
        <taxon>Membracoidea</taxon>
        <taxon>Cicadellidae</taxon>
        <taxon>Cicadellinae</taxon>
        <taxon>Cicadellini</taxon>
        <taxon>Graphocephala</taxon>
    </lineage>
</organism>
<feature type="chain" id="PRO_5008586517" evidence="2">
    <location>
        <begin position="25"/>
        <end position="154"/>
    </location>
</feature>
<gene>
    <name evidence="3" type="ORF">g.52926</name>
</gene>
<reference evidence="3" key="1">
    <citation type="submission" date="2015-11" db="EMBL/GenBank/DDBJ databases">
        <title>De novo transcriptome assembly of four potential Pierce s Disease insect vectors from Arizona vineyards.</title>
        <authorList>
            <person name="Tassone E.E."/>
        </authorList>
    </citation>
    <scope>NUCLEOTIDE SEQUENCE</scope>
</reference>
<evidence type="ECO:0000313" key="3">
    <source>
        <dbReference type="EMBL" id="JAT09784.1"/>
    </source>
</evidence>
<sequence>RMSRTVVVLIVGTTLILSALQVVSQQLTQRTFRKSFLEALQRCSNEHKTSGGLGTRFLTQPEIVNRNSKCFTMCLLNQFNLIDNQGNFQVQSMQPFLNSLPQSRFRASIERNLNTCLQENSTEACDRGYRFVQCFYRRASISDVNDPAQRTYKP</sequence>
<dbReference type="InterPro" id="IPR036728">
    <property type="entry name" value="PBP_GOBP_sf"/>
</dbReference>
<dbReference type="AlphaFoldDB" id="A0A1B6KF26"/>
<protein>
    <submittedName>
        <fullName evidence="3">Uncharacterized protein</fullName>
    </submittedName>
</protein>
<evidence type="ECO:0000256" key="1">
    <source>
        <dbReference type="ARBA" id="ARBA00022729"/>
    </source>
</evidence>
<dbReference type="GO" id="GO:0007608">
    <property type="term" value="P:sensory perception of smell"/>
    <property type="evidence" value="ECO:0007669"/>
    <property type="project" value="TreeGrafter"/>
</dbReference>
<evidence type="ECO:0000256" key="2">
    <source>
        <dbReference type="SAM" id="SignalP"/>
    </source>
</evidence>
<dbReference type="GO" id="GO:0005549">
    <property type="term" value="F:odorant binding"/>
    <property type="evidence" value="ECO:0007669"/>
    <property type="project" value="InterPro"/>
</dbReference>
<dbReference type="PANTHER" id="PTHR11857">
    <property type="entry name" value="ODORANT BINDING PROTEIN-RELATED"/>
    <property type="match status" value="1"/>
</dbReference>
<feature type="signal peptide" evidence="2">
    <location>
        <begin position="1"/>
        <end position="24"/>
    </location>
</feature>
<dbReference type="CDD" id="cd23992">
    <property type="entry name" value="PBP_GOBP"/>
    <property type="match status" value="1"/>
</dbReference>
<accession>A0A1B6KF26</accession>
<dbReference type="SUPFAM" id="SSF47565">
    <property type="entry name" value="Insect pheromone/odorant-binding proteins"/>
    <property type="match status" value="1"/>
</dbReference>
<feature type="non-terminal residue" evidence="3">
    <location>
        <position position="1"/>
    </location>
</feature>
<dbReference type="EMBL" id="GEBQ01030193">
    <property type="protein sequence ID" value="JAT09784.1"/>
    <property type="molecule type" value="Transcribed_RNA"/>
</dbReference>
<dbReference type="Gene3D" id="1.10.238.20">
    <property type="entry name" value="Pheromone/general odorant binding protein domain"/>
    <property type="match status" value="1"/>
</dbReference>
<dbReference type="InterPro" id="IPR006170">
    <property type="entry name" value="PBP/GOBP"/>
</dbReference>
<dbReference type="GO" id="GO:0005615">
    <property type="term" value="C:extracellular space"/>
    <property type="evidence" value="ECO:0007669"/>
    <property type="project" value="TreeGrafter"/>
</dbReference>
<dbReference type="SMART" id="SM00708">
    <property type="entry name" value="PhBP"/>
    <property type="match status" value="1"/>
</dbReference>
<name>A0A1B6KF26_9HEMI</name>
<proteinExistence type="predicted"/>
<keyword evidence="1 2" id="KW-0732">Signal</keyword>
<dbReference type="Pfam" id="PF01395">
    <property type="entry name" value="PBP_GOBP"/>
    <property type="match status" value="1"/>
</dbReference>